<sequence length="140" mass="16347">MIYVVHTLVAHSLTIMLTQPYFRRFFSSITNCLDFTLGSALSTTRSNLHILKVGSHKLNDLYPKTIYNRTHLLLENCSILPGIVKAQSIEDISCSPRDDLRKEQFTRIIGKIGIKKRDAGPYWKRYKEKRIKIRKRKRVI</sequence>
<gene>
    <name evidence="1" type="ORF">BEWA_033270</name>
</gene>
<dbReference type="VEuPathDB" id="PiroplasmaDB:BEWA_033270"/>
<protein>
    <submittedName>
        <fullName evidence="1">Uncharacterized protein</fullName>
    </submittedName>
</protein>
<dbReference type="GeneID" id="15806757"/>
<dbReference type="eggNOG" id="ENOG502QY17">
    <property type="taxonomic scope" value="Eukaryota"/>
</dbReference>
<evidence type="ECO:0000313" key="1">
    <source>
        <dbReference type="EMBL" id="AFZ80474.1"/>
    </source>
</evidence>
<organism evidence="1 2">
    <name type="scientific">Theileria equi strain WA</name>
    <dbReference type="NCBI Taxonomy" id="1537102"/>
    <lineage>
        <taxon>Eukaryota</taxon>
        <taxon>Sar</taxon>
        <taxon>Alveolata</taxon>
        <taxon>Apicomplexa</taxon>
        <taxon>Aconoidasida</taxon>
        <taxon>Piroplasmida</taxon>
        <taxon>Theileriidae</taxon>
        <taxon>Theileria</taxon>
    </lineage>
</organism>
<dbReference type="EMBL" id="CP001669">
    <property type="protein sequence ID" value="AFZ80474.1"/>
    <property type="molecule type" value="Genomic_DNA"/>
</dbReference>
<keyword evidence="2" id="KW-1185">Reference proteome</keyword>
<dbReference type="Proteomes" id="UP000031512">
    <property type="component" value="Chromosome 1"/>
</dbReference>
<dbReference type="AlphaFoldDB" id="L0B026"/>
<accession>L0B026</accession>
<name>L0B026_THEEQ</name>
<dbReference type="KEGG" id="beq:BEWA_033270"/>
<reference evidence="1 2" key="1">
    <citation type="journal article" date="2012" name="BMC Genomics">
        <title>Comparative genomic analysis and phylogenetic position of Theileria equi.</title>
        <authorList>
            <person name="Kappmeyer L.S."/>
            <person name="Thiagarajan M."/>
            <person name="Herndon D.R."/>
            <person name="Ramsay J.D."/>
            <person name="Caler E."/>
            <person name="Djikeng A."/>
            <person name="Gillespie J.J."/>
            <person name="Lau A.O."/>
            <person name="Roalson E.H."/>
            <person name="Silva J.C."/>
            <person name="Silva M.G."/>
            <person name="Suarez C.E."/>
            <person name="Ueti M.W."/>
            <person name="Nene V.M."/>
            <person name="Mealey R.H."/>
            <person name="Knowles D.P."/>
            <person name="Brayton K.A."/>
        </authorList>
    </citation>
    <scope>NUCLEOTIDE SEQUENCE [LARGE SCALE GENOMIC DNA]</scope>
    <source>
        <strain evidence="1 2">WA</strain>
    </source>
</reference>
<proteinExistence type="predicted"/>
<dbReference type="RefSeq" id="XP_004830140.1">
    <property type="nucleotide sequence ID" value="XM_004830083.1"/>
</dbReference>
<evidence type="ECO:0000313" key="2">
    <source>
        <dbReference type="Proteomes" id="UP000031512"/>
    </source>
</evidence>